<protein>
    <recommendedName>
        <fullName evidence="4">O-methyltransferase C-terminal domain-containing protein</fullName>
    </recommendedName>
</protein>
<dbReference type="PANTHER" id="PTHR43712">
    <property type="entry name" value="PUTATIVE (AFU_ORTHOLOGUE AFUA_4G14580)-RELATED"/>
    <property type="match status" value="1"/>
</dbReference>
<keyword evidence="1" id="KW-0489">Methyltransferase</keyword>
<evidence type="ECO:0000313" key="5">
    <source>
        <dbReference type="EMBL" id="KAL0568215.1"/>
    </source>
</evidence>
<dbReference type="InterPro" id="IPR036390">
    <property type="entry name" value="WH_DNA-bd_sf"/>
</dbReference>
<dbReference type="Pfam" id="PF00891">
    <property type="entry name" value="Methyltransf_2"/>
    <property type="match status" value="1"/>
</dbReference>
<keyword evidence="6" id="KW-1185">Reference proteome</keyword>
<evidence type="ECO:0000256" key="1">
    <source>
        <dbReference type="ARBA" id="ARBA00022603"/>
    </source>
</evidence>
<feature type="domain" description="O-methyltransferase C-terminal" evidence="4">
    <location>
        <begin position="218"/>
        <end position="289"/>
    </location>
</feature>
<evidence type="ECO:0000259" key="4">
    <source>
        <dbReference type="Pfam" id="PF00891"/>
    </source>
</evidence>
<name>A0ABR3EZ54_9AGAR</name>
<keyword evidence="2" id="KW-0808">Transferase</keyword>
<dbReference type="EMBL" id="JBAHYK010001390">
    <property type="protein sequence ID" value="KAL0568215.1"/>
    <property type="molecule type" value="Genomic_DNA"/>
</dbReference>
<keyword evidence="3" id="KW-0949">S-adenosyl-L-methionine</keyword>
<organism evidence="5 6">
    <name type="scientific">Marasmius crinis-equi</name>
    <dbReference type="NCBI Taxonomy" id="585013"/>
    <lineage>
        <taxon>Eukaryota</taxon>
        <taxon>Fungi</taxon>
        <taxon>Dikarya</taxon>
        <taxon>Basidiomycota</taxon>
        <taxon>Agaricomycotina</taxon>
        <taxon>Agaricomycetes</taxon>
        <taxon>Agaricomycetidae</taxon>
        <taxon>Agaricales</taxon>
        <taxon>Marasmiineae</taxon>
        <taxon>Marasmiaceae</taxon>
        <taxon>Marasmius</taxon>
    </lineage>
</organism>
<dbReference type="InterPro" id="IPR036388">
    <property type="entry name" value="WH-like_DNA-bd_sf"/>
</dbReference>
<dbReference type="Proteomes" id="UP001465976">
    <property type="component" value="Unassembled WGS sequence"/>
</dbReference>
<comment type="caution">
    <text evidence="5">The sequence shown here is derived from an EMBL/GenBank/DDBJ whole genome shotgun (WGS) entry which is preliminary data.</text>
</comment>
<evidence type="ECO:0000313" key="6">
    <source>
        <dbReference type="Proteomes" id="UP001465976"/>
    </source>
</evidence>
<evidence type="ECO:0000256" key="3">
    <source>
        <dbReference type="ARBA" id="ARBA00022691"/>
    </source>
</evidence>
<dbReference type="Gene3D" id="1.10.10.10">
    <property type="entry name" value="Winged helix-like DNA-binding domain superfamily/Winged helix DNA-binding domain"/>
    <property type="match status" value="1"/>
</dbReference>
<dbReference type="InterPro" id="IPR001077">
    <property type="entry name" value="COMT_C"/>
</dbReference>
<gene>
    <name evidence="5" type="ORF">V5O48_013775</name>
</gene>
<dbReference type="Gene3D" id="3.40.50.150">
    <property type="entry name" value="Vaccinia Virus protein VP39"/>
    <property type="match status" value="1"/>
</dbReference>
<proteinExistence type="predicted"/>
<dbReference type="InterPro" id="IPR029063">
    <property type="entry name" value="SAM-dependent_MTases_sf"/>
</dbReference>
<evidence type="ECO:0000256" key="2">
    <source>
        <dbReference type="ARBA" id="ARBA00022679"/>
    </source>
</evidence>
<reference evidence="5 6" key="1">
    <citation type="submission" date="2024-02" db="EMBL/GenBank/DDBJ databases">
        <title>A draft genome for the cacao thread blight pathogen Marasmius crinis-equi.</title>
        <authorList>
            <person name="Cohen S.P."/>
            <person name="Baruah I.K."/>
            <person name="Amoako-Attah I."/>
            <person name="Bukari Y."/>
            <person name="Meinhardt L.W."/>
            <person name="Bailey B.A."/>
        </authorList>
    </citation>
    <scope>NUCLEOTIDE SEQUENCE [LARGE SCALE GENOMIC DNA]</scope>
    <source>
        <strain evidence="5 6">GH-76</strain>
    </source>
</reference>
<dbReference type="PANTHER" id="PTHR43712:SF2">
    <property type="entry name" value="O-METHYLTRANSFERASE CICE"/>
    <property type="match status" value="1"/>
</dbReference>
<dbReference type="SUPFAM" id="SSF53335">
    <property type="entry name" value="S-adenosyl-L-methionine-dependent methyltransferases"/>
    <property type="match status" value="1"/>
</dbReference>
<accession>A0ABR3EZ54</accession>
<dbReference type="SUPFAM" id="SSF46785">
    <property type="entry name" value="Winged helix' DNA-binding domain"/>
    <property type="match status" value="1"/>
</dbReference>
<sequence>MSLDNSHLTVLTDLINSAVQDVIAEYASVGKTVSALDSLEPGPFYVPEETPAKLSRAVQIIEAASLEHEEPVCLLVVTESRIADLSLDKPNDIHAEDLAKFSSLDAGKLGRILRVPATKHRFRKDKPDVFANNRFSFKSLSTDATSLLTDESLLVSTHLNETMTKPSEKNNGIRSQRATGHAFFDYYKLVRKKQGERFLRAMVGWGDVTGKGLMAKEALQNQRVEFVPFDFLKDAAAGGGDFYYIRSILRDWPDAESLIILRNVRKAMKPSSKLIIHDTALRNSVRDPSSSSPLEAELDGDYAPEPLLPNWGAARARTLPQFVELCKQCDLKFHKLYPVGETDLVEFVPV</sequence>